<reference evidence="1 2" key="1">
    <citation type="submission" date="2023-10" db="EMBL/GenBank/DDBJ databases">
        <title>Marine bacteria isolated from horseshoe crab.</title>
        <authorList>
            <person name="Cheng T.H."/>
        </authorList>
    </citation>
    <scope>NUCLEOTIDE SEQUENCE [LARGE SCALE GENOMIC DNA]</scope>
    <source>
        <strain evidence="1 2">HSC6</strain>
    </source>
</reference>
<dbReference type="EMBL" id="JAWJZI010000002">
    <property type="protein sequence ID" value="MDV5168681.1"/>
    <property type="molecule type" value="Genomic_DNA"/>
</dbReference>
<dbReference type="Proteomes" id="UP001186452">
    <property type="component" value="Unassembled WGS sequence"/>
</dbReference>
<comment type="caution">
    <text evidence="1">The sequence shown here is derived from an EMBL/GenBank/DDBJ whole genome shotgun (WGS) entry which is preliminary data.</text>
</comment>
<evidence type="ECO:0000313" key="1">
    <source>
        <dbReference type="EMBL" id="MDV5168681.1"/>
    </source>
</evidence>
<accession>A0ABU3ZF07</accession>
<dbReference type="RefSeq" id="WP_317521396.1">
    <property type="nucleotide sequence ID" value="NZ_JAWJZI010000002.1"/>
</dbReference>
<keyword evidence="2" id="KW-1185">Reference proteome</keyword>
<organism evidence="1 2">
    <name type="scientific">Photobacterium rosenbergii</name>
    <dbReference type="NCBI Taxonomy" id="294936"/>
    <lineage>
        <taxon>Bacteria</taxon>
        <taxon>Pseudomonadati</taxon>
        <taxon>Pseudomonadota</taxon>
        <taxon>Gammaproteobacteria</taxon>
        <taxon>Vibrionales</taxon>
        <taxon>Vibrionaceae</taxon>
        <taxon>Photobacterium</taxon>
    </lineage>
</organism>
<sequence length="371" mass="41332">MYIIAYDKDGRYQDDIAAALPSGGEIIWLTSPKDLVSQEIWWQAQVLVIAAEHWPDETVEQLLDTFSPRHCILLDFTPECQWYGLPHRDNLSLCEPEDLAHRLSGLVSMETHPPKRLALMSATQGFDVCLLSLSLAWQVTARSKQPVLILDLGQPGSDIAGYLNKPAGVNFIRLLEHSTVINPSWLSANGAELVAGIHVVGMPESESFDAPDKDSLVTLMDQLEASYSTIIINLDGMPPCPLLYLFAARCDQHWLLTGQKNVSLVKTRRLAESLYNKGVRPGGVNLILAPYLLSVLPDKETIAEQLDLPVRGVLPCAHSLITDINAGTLLPPTGEYKQFLHAVDQLLRVRSKKMPWFNKITGMFNREVKYE</sequence>
<protein>
    <submittedName>
        <fullName evidence="1">Uncharacterized protein</fullName>
    </submittedName>
</protein>
<name>A0ABU3ZF07_9GAMM</name>
<dbReference type="SUPFAM" id="SSF52540">
    <property type="entry name" value="P-loop containing nucleoside triphosphate hydrolases"/>
    <property type="match status" value="1"/>
</dbReference>
<gene>
    <name evidence="1" type="ORF">R2X38_06685</name>
</gene>
<dbReference type="InterPro" id="IPR027417">
    <property type="entry name" value="P-loop_NTPase"/>
</dbReference>
<dbReference type="Gene3D" id="3.40.50.300">
    <property type="entry name" value="P-loop containing nucleotide triphosphate hydrolases"/>
    <property type="match status" value="1"/>
</dbReference>
<evidence type="ECO:0000313" key="2">
    <source>
        <dbReference type="Proteomes" id="UP001186452"/>
    </source>
</evidence>
<proteinExistence type="predicted"/>